<reference evidence="2 3" key="1">
    <citation type="submission" date="2015-07" db="EMBL/GenBank/DDBJ databases">
        <title>Whole genome sequencing of Bosea vaviloviae isolated from cave pool.</title>
        <authorList>
            <person name="Tan N.E.H."/>
            <person name="Lee Y.P."/>
            <person name="Gan H.M."/>
            <person name="Barton H."/>
            <person name="Savka M.A."/>
        </authorList>
    </citation>
    <scope>NUCLEOTIDE SEQUENCE [LARGE SCALE GENOMIC DNA]</scope>
    <source>
        <strain evidence="2 3">SD260</strain>
    </source>
</reference>
<name>A0A0N1F7F5_9HYPH</name>
<evidence type="ECO:0000313" key="2">
    <source>
        <dbReference type="EMBL" id="KPH82432.1"/>
    </source>
</evidence>
<keyword evidence="1" id="KW-0472">Membrane</keyword>
<keyword evidence="1" id="KW-0812">Transmembrane</keyword>
<dbReference type="Proteomes" id="UP000037822">
    <property type="component" value="Unassembled WGS sequence"/>
</dbReference>
<feature type="transmembrane region" description="Helical" evidence="1">
    <location>
        <begin position="63"/>
        <end position="86"/>
    </location>
</feature>
<dbReference type="PATRIC" id="fig|1526658.3.peg.2917"/>
<accession>A0A0N1F7F5</accession>
<feature type="transmembrane region" description="Helical" evidence="1">
    <location>
        <begin position="38"/>
        <end position="57"/>
    </location>
</feature>
<sequence length="240" mass="25217">MLYLASQFAWFLAAAFVLGLVMGWIGRDGGNLRLAGGTAGWFAAIWGLGAALTWLQLLNGELAAWVESALLFTGVYVAGCILGSLLRGMRASAAIDSEAAAAPIAAMPPVEGEADIPGQRPAGLVSARQDKPDDLKLIKGVGRQNEARLHGLGIWHFEQMAGWTPGNIEWVGSYLAFPGRIEREDWVGQARTLAAGGQTEFAMRAKAGLVETSRDDGLAGQDNVVALDTADGTPETKPAG</sequence>
<dbReference type="RefSeq" id="WP_054207709.1">
    <property type="nucleotide sequence ID" value="NZ_LGSZ01000020.1"/>
</dbReference>
<comment type="caution">
    <text evidence="2">The sequence shown here is derived from an EMBL/GenBank/DDBJ whole genome shotgun (WGS) entry which is preliminary data.</text>
</comment>
<evidence type="ECO:0000313" key="3">
    <source>
        <dbReference type="Proteomes" id="UP000037822"/>
    </source>
</evidence>
<dbReference type="AlphaFoldDB" id="A0A0N1F7F5"/>
<keyword evidence="3" id="KW-1185">Reference proteome</keyword>
<evidence type="ECO:0000256" key="1">
    <source>
        <dbReference type="SAM" id="Phobius"/>
    </source>
</evidence>
<gene>
    <name evidence="2" type="ORF">AE618_03730</name>
</gene>
<proteinExistence type="predicted"/>
<organism evidence="2 3">
    <name type="scientific">Bosea vaviloviae</name>
    <dbReference type="NCBI Taxonomy" id="1526658"/>
    <lineage>
        <taxon>Bacteria</taxon>
        <taxon>Pseudomonadati</taxon>
        <taxon>Pseudomonadota</taxon>
        <taxon>Alphaproteobacteria</taxon>
        <taxon>Hyphomicrobiales</taxon>
        <taxon>Boseaceae</taxon>
        <taxon>Bosea</taxon>
    </lineage>
</organism>
<feature type="transmembrane region" description="Helical" evidence="1">
    <location>
        <begin position="6"/>
        <end position="26"/>
    </location>
</feature>
<dbReference type="EMBL" id="LGSZ01000020">
    <property type="protein sequence ID" value="KPH82432.1"/>
    <property type="molecule type" value="Genomic_DNA"/>
</dbReference>
<protein>
    <submittedName>
        <fullName evidence="2">Uncharacterized protein</fullName>
    </submittedName>
</protein>
<keyword evidence="1" id="KW-1133">Transmembrane helix</keyword>